<proteinExistence type="predicted"/>
<dbReference type="OrthoDB" id="9800801at2"/>
<protein>
    <submittedName>
        <fullName evidence="3">Adenine-specific DNA methylase, contains a Zn-ribbon domain</fullName>
    </submittedName>
</protein>
<accession>A0A212QKT2</accession>
<organism evidence="3 4">
    <name type="scientific">Thermoflexus hugenholtzii JAD2</name>
    <dbReference type="NCBI Taxonomy" id="877466"/>
    <lineage>
        <taxon>Bacteria</taxon>
        <taxon>Bacillati</taxon>
        <taxon>Chloroflexota</taxon>
        <taxon>Thermoflexia</taxon>
        <taxon>Thermoflexales</taxon>
        <taxon>Thermoflexaceae</taxon>
        <taxon>Thermoflexus</taxon>
    </lineage>
</organism>
<keyword evidence="4" id="KW-1185">Reference proteome</keyword>
<dbReference type="EMBL" id="FYEK01000008">
    <property type="protein sequence ID" value="SNB59969.1"/>
    <property type="molecule type" value="Genomic_DNA"/>
</dbReference>
<dbReference type="PROSITE" id="PS00092">
    <property type="entry name" value="N6_MTASE"/>
    <property type="match status" value="1"/>
</dbReference>
<feature type="domain" description="DUF1156" evidence="2">
    <location>
        <begin position="11"/>
        <end position="59"/>
    </location>
</feature>
<dbReference type="GO" id="GO:0008168">
    <property type="term" value="F:methyltransferase activity"/>
    <property type="evidence" value="ECO:0007669"/>
    <property type="project" value="UniProtKB-KW"/>
</dbReference>
<reference evidence="4" key="1">
    <citation type="submission" date="2017-06" db="EMBL/GenBank/DDBJ databases">
        <authorList>
            <person name="Varghese N."/>
            <person name="Submissions S."/>
        </authorList>
    </citation>
    <scope>NUCLEOTIDE SEQUENCE [LARGE SCALE GENOMIC DNA]</scope>
    <source>
        <strain evidence="4">JAD2</strain>
    </source>
</reference>
<feature type="region of interest" description="Disordered" evidence="1">
    <location>
        <begin position="158"/>
        <end position="183"/>
    </location>
</feature>
<sequence>MPSLRLIEVDFPIRPVSEESVREKNIRHGHISTLHIWWARRPLAASRTTALAALLPDEPHRREIFLRLVRDLAPWEAVQGKNSELEKARALIREAFGGRPPRVLDPFAGGGSIPLEALRLGCETHALDYNPVAVLILKCVLEYPQRYARPDSVSVLPLPSSKPRSQNPTLPYFPGKGDGESQAGESPLLRAVRAWGAWVLEEARRELQPFYPPDPDGSVPVGYIWARTLPCQNPACGAEIPLMRQTWLAKKDNRKIALRLVPNRAARRVDAEIVEGQAIAFDPDEGTVTRAHVRCPLCGGTIDDKTTRRLFREGKAGQRMMAVVLHHPKRAGKSYRLPTARDLEAYHAAETALEKKSAELREKWGMEPVPDEPTPLGGGPGAERAFSVHKYGLTRWGDLFNPRQQLALITFADKVRQAHAQMLAQGADPEFAKAVVTYLAITFDRLAAALNTLCRWQPAGEKIADVFSRQALPMVWDFAEPNPFGGASRSWEELFADTYNVCLHLSHIPPLFPNPHPPIPTVTHGSATALPWPENFFDAVLTDPPYYDNVPYSDLSDFFYVWLKRTVGDLYPDLFATPLTPKSEEMVADASKAGGMENAMRRFENMLTQAFREIHRVLKPNGIAVIVFAHKTTEAWETVITSLLDAGLYMTASWPIHTEMQARLRAQESAALASSIYMVCRKRTTEEIGDYTRVRREIEARVRERLAQFWEEGIRGADFFMSAIGPAVEVFGRYARVEKLSGEEVTVAELLEYVRKVVAEFALERILQGAELSGVDPLTRFYLLWRWTYNHARVRFDEARKLAAGAGIELTDHWGPGGLVAKDGEHVRVRSPMERAKDPRFAARTEFQTMVDAMHRAAALWSENRIAELREHLAATYGENETFWQVVQAASEVLPEGDKERQILQGLLYGRRSYTRGPSQLSMWGN</sequence>
<evidence type="ECO:0000259" key="2">
    <source>
        <dbReference type="Pfam" id="PF06634"/>
    </source>
</evidence>
<keyword evidence="3" id="KW-0489">Methyltransferase</keyword>
<dbReference type="Proteomes" id="UP000197025">
    <property type="component" value="Unassembled WGS sequence"/>
</dbReference>
<dbReference type="InterPro" id="IPR029063">
    <property type="entry name" value="SAM-dependent_MTases_sf"/>
</dbReference>
<keyword evidence="3" id="KW-0808">Transferase</keyword>
<dbReference type="GO" id="GO:0032259">
    <property type="term" value="P:methylation"/>
    <property type="evidence" value="ECO:0007669"/>
    <property type="project" value="UniProtKB-KW"/>
</dbReference>
<dbReference type="Gene3D" id="3.40.50.150">
    <property type="entry name" value="Vaccinia Virus protein VP39"/>
    <property type="match status" value="2"/>
</dbReference>
<dbReference type="SUPFAM" id="SSF53335">
    <property type="entry name" value="S-adenosyl-L-methionine-dependent methyltransferases"/>
    <property type="match status" value="1"/>
</dbReference>
<dbReference type="InParanoid" id="A0A212QKT2"/>
<name>A0A212QKT2_9CHLR</name>
<dbReference type="GO" id="GO:0003676">
    <property type="term" value="F:nucleic acid binding"/>
    <property type="evidence" value="ECO:0007669"/>
    <property type="project" value="InterPro"/>
</dbReference>
<dbReference type="Pfam" id="PF06634">
    <property type="entry name" value="DUF1156"/>
    <property type="match status" value="1"/>
</dbReference>
<dbReference type="InterPro" id="IPR009537">
    <property type="entry name" value="DUF1156"/>
</dbReference>
<dbReference type="RefSeq" id="WP_088570293.1">
    <property type="nucleotide sequence ID" value="NZ_FYEK01000008.1"/>
</dbReference>
<dbReference type="AlphaFoldDB" id="A0A212QKT2"/>
<evidence type="ECO:0000313" key="3">
    <source>
        <dbReference type="EMBL" id="SNB59969.1"/>
    </source>
</evidence>
<dbReference type="InterPro" id="IPR002052">
    <property type="entry name" value="DNA_methylase_N6_adenine_CS"/>
</dbReference>
<gene>
    <name evidence="3" type="ORF">SAMN02746019_00002790</name>
</gene>
<evidence type="ECO:0000313" key="4">
    <source>
        <dbReference type="Proteomes" id="UP000197025"/>
    </source>
</evidence>
<evidence type="ECO:0000256" key="1">
    <source>
        <dbReference type="SAM" id="MobiDB-lite"/>
    </source>
</evidence>